<keyword evidence="4" id="KW-0238">DNA-binding</keyword>
<dbReference type="PROSITE" id="PS00463">
    <property type="entry name" value="ZN2_CY6_FUNGAL_1"/>
    <property type="match status" value="1"/>
</dbReference>
<evidence type="ECO:0000256" key="5">
    <source>
        <dbReference type="ARBA" id="ARBA00023163"/>
    </source>
</evidence>
<dbReference type="CDD" id="cd00067">
    <property type="entry name" value="GAL4"/>
    <property type="match status" value="1"/>
</dbReference>
<evidence type="ECO:0000256" key="6">
    <source>
        <dbReference type="ARBA" id="ARBA00023242"/>
    </source>
</evidence>
<dbReference type="InterPro" id="IPR036864">
    <property type="entry name" value="Zn2-C6_fun-type_DNA-bd_sf"/>
</dbReference>
<dbReference type="Proteomes" id="UP001201262">
    <property type="component" value="Unassembled WGS sequence"/>
</dbReference>
<keyword evidence="6" id="KW-0539">Nucleus</keyword>
<dbReference type="CDD" id="cd12148">
    <property type="entry name" value="fungal_TF_MHR"/>
    <property type="match status" value="1"/>
</dbReference>
<dbReference type="InterPro" id="IPR050987">
    <property type="entry name" value="AtrR-like"/>
</dbReference>
<evidence type="ECO:0000313" key="8">
    <source>
        <dbReference type="EMBL" id="KAH8688705.1"/>
    </source>
</evidence>
<dbReference type="RefSeq" id="XP_046065177.1">
    <property type="nucleotide sequence ID" value="XM_046219217.1"/>
</dbReference>
<dbReference type="GO" id="GO:0003677">
    <property type="term" value="F:DNA binding"/>
    <property type="evidence" value="ECO:0007669"/>
    <property type="project" value="UniProtKB-KW"/>
</dbReference>
<keyword evidence="3" id="KW-0805">Transcription regulation</keyword>
<protein>
    <recommendedName>
        <fullName evidence="7">Zn(2)-C6 fungal-type domain-containing protein</fullName>
    </recommendedName>
</protein>
<comment type="subcellular location">
    <subcellularLocation>
        <location evidence="1">Nucleus</location>
    </subcellularLocation>
</comment>
<keyword evidence="9" id="KW-1185">Reference proteome</keyword>
<evidence type="ECO:0000256" key="1">
    <source>
        <dbReference type="ARBA" id="ARBA00004123"/>
    </source>
</evidence>
<comment type="caution">
    <text evidence="8">The sequence shown here is derived from an EMBL/GenBank/DDBJ whole genome shotgun (WGS) entry which is preliminary data.</text>
</comment>
<dbReference type="GO" id="GO:0005634">
    <property type="term" value="C:nucleus"/>
    <property type="evidence" value="ECO:0007669"/>
    <property type="project" value="UniProtKB-SubCell"/>
</dbReference>
<evidence type="ECO:0000259" key="7">
    <source>
        <dbReference type="PROSITE" id="PS50048"/>
    </source>
</evidence>
<dbReference type="InterPro" id="IPR001138">
    <property type="entry name" value="Zn2Cys6_DnaBD"/>
</dbReference>
<dbReference type="GO" id="GO:0008270">
    <property type="term" value="F:zinc ion binding"/>
    <property type="evidence" value="ECO:0007669"/>
    <property type="project" value="InterPro"/>
</dbReference>
<dbReference type="GO" id="GO:0000981">
    <property type="term" value="F:DNA-binding transcription factor activity, RNA polymerase II-specific"/>
    <property type="evidence" value="ECO:0007669"/>
    <property type="project" value="InterPro"/>
</dbReference>
<dbReference type="InterPro" id="IPR007219">
    <property type="entry name" value="XnlR_reg_dom"/>
</dbReference>
<dbReference type="GeneID" id="70249504"/>
<dbReference type="Pfam" id="PF00172">
    <property type="entry name" value="Zn_clus"/>
    <property type="match status" value="1"/>
</dbReference>
<accession>A0AAD4KHN9</accession>
<sequence>MEPGTHPQLRKQRRKAFMACIHCRACKTGCDGKSPACSRCAGRGLRCEYLPIRKMRGPGKKKRSVKHLEQRPSLPQTEFQGRVVLDNNENYSSNNDGSSAAMIDIPEPHVHLELSGESRDLEALLQQNFPMFLEPENNMVALQDLKRAIEEEQTSPEGFVPLISQDQIQHIFEITYNEIMAVCPIFDLPTLSRLNAEQHAVSSAHPASNPARWAIITTWIAMGVLFKTTSGSEDELNYVSKAYYRNAVLVLPDLILQPASKETIQALLFMAMYAECSMDHRSYVMLVTNAVRQIELLTPRLSEVRDRCEKESCKNELSFAQLQDIKVASNYGMTLLLGSLVI</sequence>
<proteinExistence type="predicted"/>
<name>A0AAD4KHN9_9EURO</name>
<keyword evidence="2" id="KW-0479">Metal-binding</keyword>
<dbReference type="AlphaFoldDB" id="A0AAD4KHN9"/>
<feature type="domain" description="Zn(2)-C6 fungal-type" evidence="7">
    <location>
        <begin position="19"/>
        <end position="49"/>
    </location>
</feature>
<gene>
    <name evidence="8" type="ORF">BGW36DRAFT_412679</name>
</gene>
<evidence type="ECO:0000256" key="3">
    <source>
        <dbReference type="ARBA" id="ARBA00023015"/>
    </source>
</evidence>
<keyword evidence="5" id="KW-0804">Transcription</keyword>
<reference evidence="8" key="1">
    <citation type="submission" date="2021-12" db="EMBL/GenBank/DDBJ databases">
        <title>Convergent genome expansion in fungi linked to evolution of root-endophyte symbiosis.</title>
        <authorList>
            <consortium name="DOE Joint Genome Institute"/>
            <person name="Ke Y.-H."/>
            <person name="Bonito G."/>
            <person name="Liao H.-L."/>
            <person name="Looney B."/>
            <person name="Rojas-Flechas A."/>
            <person name="Nash J."/>
            <person name="Hameed K."/>
            <person name="Schadt C."/>
            <person name="Martin F."/>
            <person name="Crous P.W."/>
            <person name="Miettinen O."/>
            <person name="Magnuson J.K."/>
            <person name="Labbe J."/>
            <person name="Jacobson D."/>
            <person name="Doktycz M.J."/>
            <person name="Veneault-Fourrey C."/>
            <person name="Kuo A."/>
            <person name="Mondo S."/>
            <person name="Calhoun S."/>
            <person name="Riley R."/>
            <person name="Ohm R."/>
            <person name="LaButti K."/>
            <person name="Andreopoulos B."/>
            <person name="Pangilinan J."/>
            <person name="Nolan M."/>
            <person name="Tritt A."/>
            <person name="Clum A."/>
            <person name="Lipzen A."/>
            <person name="Daum C."/>
            <person name="Barry K."/>
            <person name="Grigoriev I.V."/>
            <person name="Vilgalys R."/>
        </authorList>
    </citation>
    <scope>NUCLEOTIDE SEQUENCE</scope>
    <source>
        <strain evidence="8">PMI_201</strain>
    </source>
</reference>
<evidence type="ECO:0000256" key="2">
    <source>
        <dbReference type="ARBA" id="ARBA00022723"/>
    </source>
</evidence>
<dbReference type="PRINTS" id="PR00755">
    <property type="entry name" value="AFLATOXINBRP"/>
</dbReference>
<evidence type="ECO:0000256" key="4">
    <source>
        <dbReference type="ARBA" id="ARBA00023125"/>
    </source>
</evidence>
<organism evidence="8 9">
    <name type="scientific">Talaromyces proteolyticus</name>
    <dbReference type="NCBI Taxonomy" id="1131652"/>
    <lineage>
        <taxon>Eukaryota</taxon>
        <taxon>Fungi</taxon>
        <taxon>Dikarya</taxon>
        <taxon>Ascomycota</taxon>
        <taxon>Pezizomycotina</taxon>
        <taxon>Eurotiomycetes</taxon>
        <taxon>Eurotiomycetidae</taxon>
        <taxon>Eurotiales</taxon>
        <taxon>Trichocomaceae</taxon>
        <taxon>Talaromyces</taxon>
        <taxon>Talaromyces sect. Bacilispori</taxon>
    </lineage>
</organism>
<dbReference type="EMBL" id="JAJTJA010000017">
    <property type="protein sequence ID" value="KAH8688705.1"/>
    <property type="molecule type" value="Genomic_DNA"/>
</dbReference>
<dbReference type="Pfam" id="PF04082">
    <property type="entry name" value="Fungal_trans"/>
    <property type="match status" value="1"/>
</dbReference>
<dbReference type="GO" id="GO:0006351">
    <property type="term" value="P:DNA-templated transcription"/>
    <property type="evidence" value="ECO:0007669"/>
    <property type="project" value="InterPro"/>
</dbReference>
<dbReference type="PANTHER" id="PTHR46910:SF3">
    <property type="entry name" value="HALOTOLERANCE PROTEIN 9-RELATED"/>
    <property type="match status" value="1"/>
</dbReference>
<dbReference type="PANTHER" id="PTHR46910">
    <property type="entry name" value="TRANSCRIPTION FACTOR PDR1"/>
    <property type="match status" value="1"/>
</dbReference>
<dbReference type="Gene3D" id="4.10.240.10">
    <property type="entry name" value="Zn(2)-C6 fungal-type DNA-binding domain"/>
    <property type="match status" value="1"/>
</dbReference>
<evidence type="ECO:0000313" key="9">
    <source>
        <dbReference type="Proteomes" id="UP001201262"/>
    </source>
</evidence>
<dbReference type="SMART" id="SM00066">
    <property type="entry name" value="GAL4"/>
    <property type="match status" value="1"/>
</dbReference>
<dbReference type="PROSITE" id="PS50048">
    <property type="entry name" value="ZN2_CY6_FUNGAL_2"/>
    <property type="match status" value="1"/>
</dbReference>
<dbReference type="SUPFAM" id="SSF57701">
    <property type="entry name" value="Zn2/Cys6 DNA-binding domain"/>
    <property type="match status" value="1"/>
</dbReference>